<accession>A0AAJ5WWP7</accession>
<dbReference type="EMBL" id="CP119311">
    <property type="protein sequence ID" value="WEK35745.1"/>
    <property type="molecule type" value="Genomic_DNA"/>
</dbReference>
<sequence length="803" mass="92480">MKSTFAAKRTGVVRIDGNLDEADWQLAPVATDFITYSPVFGQPAGSRTEVRILYDNTAIYIGAYLYDNPAQVRRQFTARDSEQNADVDFFSVFLDTYQDRQNAFQFLVTARNVQSDARVSPTVTPAAGVYGDLTWDAVWDSKVGFRDDGWVVEIKIPYFAIRFAHLQQQQWGIQFLRFNRRQNETSCWNPINPTIGGLVNQFGNLGGLADIEPPLRLSFSPYVSGGYRETPLIDEQDSYETLRSGGMDVKYGISESFTLDATLIPDFGQVISDNVVNNITPYEIQFRENRPFFTEGTELFNKAGIFYSRRIGKTPEQYHTIQSQFRSGTDWEVISNPSVTRLYNAVKFSGRTRNNLGIGVFNAITAPARARVRRRSTGKDSTIISEPLSNYNILVLDQALKNRSYITFTNTNVLRSGRERDANVAALDIALYDQKNMYGLLLQPRFSSIRDTSADYNGFANLLKLGKVSGKLQFNVSNELQSAKYDPNDLGYLAVPNKFVNRGEISYNIFEASPSFLNQRYGLSAEQSYLFEPFSYQKTKFEGFAQWMFHNFWELKLSTDIAPLWYNDYFELQTPEDLLASPRQRVKKIPYYSVMAAGSTDSRKRLLLNWSASFAETPMPNDPYYSFDISLRYRFSDRFNVTAYFFRQYDNGQFGYAFINDESTGAPILARRKYTDVTAVLSGIYNFTPRMNISFRARHFWNRMHNTNFYNVKPDGYWIERLNQVRASHNINYNAFNLDVFYTWDFRLGSRLVIGWKNWLGTDYEYAIPGSDYKGYTSNMRQMLGTPHGNELTVRFIYFLNYQ</sequence>
<feature type="domain" description="Carbohydrate-binding" evidence="1">
    <location>
        <begin position="15"/>
        <end position="180"/>
    </location>
</feature>
<dbReference type="Pfam" id="PF19313">
    <property type="entry name" value="DUF5916"/>
    <property type="match status" value="1"/>
</dbReference>
<gene>
    <name evidence="3" type="ORF">P0Y53_24935</name>
</gene>
<organism evidence="3 4">
    <name type="scientific">Candidatus Pseudobacter hemicellulosilyticus</name>
    <dbReference type="NCBI Taxonomy" id="3121375"/>
    <lineage>
        <taxon>Bacteria</taxon>
        <taxon>Pseudomonadati</taxon>
        <taxon>Bacteroidota</taxon>
        <taxon>Chitinophagia</taxon>
        <taxon>Chitinophagales</taxon>
        <taxon>Chitinophagaceae</taxon>
        <taxon>Pseudobacter</taxon>
    </lineage>
</organism>
<dbReference type="SUPFAM" id="SSF49344">
    <property type="entry name" value="CBD9-like"/>
    <property type="match status" value="1"/>
</dbReference>
<dbReference type="Proteomes" id="UP001220610">
    <property type="component" value="Chromosome"/>
</dbReference>
<dbReference type="GO" id="GO:0030246">
    <property type="term" value="F:carbohydrate binding"/>
    <property type="evidence" value="ECO:0007669"/>
    <property type="project" value="InterPro"/>
</dbReference>
<dbReference type="InterPro" id="IPR045670">
    <property type="entry name" value="DUF5916"/>
</dbReference>
<dbReference type="InterPro" id="IPR010502">
    <property type="entry name" value="Carb-bd_dom_fam9"/>
</dbReference>
<dbReference type="GO" id="GO:0016052">
    <property type="term" value="P:carbohydrate catabolic process"/>
    <property type="evidence" value="ECO:0007669"/>
    <property type="project" value="InterPro"/>
</dbReference>
<evidence type="ECO:0000313" key="3">
    <source>
        <dbReference type="EMBL" id="WEK35745.1"/>
    </source>
</evidence>
<dbReference type="Gene3D" id="2.60.40.1190">
    <property type="match status" value="1"/>
</dbReference>
<dbReference type="AlphaFoldDB" id="A0AAJ5WWP7"/>
<reference evidence="3" key="1">
    <citation type="submission" date="2023-03" db="EMBL/GenBank/DDBJ databases">
        <title>Andean soil-derived lignocellulolytic bacterial consortium as a source of novel taxa and putative plastic-active enzymes.</title>
        <authorList>
            <person name="Diaz-Garcia L."/>
            <person name="Chuvochina M."/>
            <person name="Feuerriegel G."/>
            <person name="Bunk B."/>
            <person name="Sproer C."/>
            <person name="Streit W.R."/>
            <person name="Rodriguez L.M."/>
            <person name="Overmann J."/>
            <person name="Jimenez D.J."/>
        </authorList>
    </citation>
    <scope>NUCLEOTIDE SEQUENCE</scope>
    <source>
        <strain evidence="3">MAG 7</strain>
    </source>
</reference>
<protein>
    <submittedName>
        <fullName evidence="3">DUF5916 domain-containing protein</fullName>
    </submittedName>
</protein>
<evidence type="ECO:0000259" key="1">
    <source>
        <dbReference type="Pfam" id="PF06452"/>
    </source>
</evidence>
<name>A0AAJ5WWP7_9BACT</name>
<dbReference type="Pfam" id="PF06452">
    <property type="entry name" value="CBM9_1"/>
    <property type="match status" value="1"/>
</dbReference>
<evidence type="ECO:0000313" key="4">
    <source>
        <dbReference type="Proteomes" id="UP001220610"/>
    </source>
</evidence>
<evidence type="ECO:0000259" key="2">
    <source>
        <dbReference type="Pfam" id="PF19313"/>
    </source>
</evidence>
<proteinExistence type="predicted"/>
<feature type="domain" description="DUF5916" evidence="2">
    <location>
        <begin position="213"/>
        <end position="803"/>
    </location>
</feature>
<dbReference type="GO" id="GO:0004553">
    <property type="term" value="F:hydrolase activity, hydrolyzing O-glycosyl compounds"/>
    <property type="evidence" value="ECO:0007669"/>
    <property type="project" value="InterPro"/>
</dbReference>
<dbReference type="SUPFAM" id="SSF56935">
    <property type="entry name" value="Porins"/>
    <property type="match status" value="1"/>
</dbReference>
<dbReference type="CDD" id="cd09618">
    <property type="entry name" value="CBM9_like_2"/>
    <property type="match status" value="1"/>
</dbReference>